<dbReference type="Pfam" id="PF00094">
    <property type="entry name" value="VWD"/>
    <property type="match status" value="3"/>
</dbReference>
<evidence type="ECO:0000256" key="3">
    <source>
        <dbReference type="ARBA" id="ARBA00023180"/>
    </source>
</evidence>
<feature type="domain" description="VWFD" evidence="4">
    <location>
        <begin position="784"/>
        <end position="958"/>
    </location>
</feature>
<evidence type="ECO:0000256" key="2">
    <source>
        <dbReference type="ARBA" id="ARBA00023157"/>
    </source>
</evidence>
<dbReference type="SMART" id="SM00832">
    <property type="entry name" value="C8"/>
    <property type="match status" value="2"/>
</dbReference>
<sequence>MNPQRWIHYFKYTCRTFGSGVVQPFNASAFYVHSNCPFILTRFTHNRVKCDVTVRRGGNGLLVQVEIIINKVRTVLQNGSILVEEKSVSLPYDHTYQHIFRYGLYTRLRSSLLPLSVTWHDVPGGIDSLRVDLEQELNTDMMGLCGKHGQQLISESMLSEDTCQMRDPISAINQECREFFSYTLDCLQARTPFYMQLCEENIYGYELNEHISCAFFKEIVLQCGNSSYAWNIWRYVTRCAEPTCPGDLVYVEQGAAFVPSCSSPNPRFSIQDMTSSCVCLKGEVLNDHLDGFQCVVESSCPCVFAGRSYLTRDIRSTKCQSCVCDGGRWLCSENFCPPRCLIEGQFVTTFDGKQYAVPGKCAYVALQDLDWTIKIEFSEKEASLKAVTLQLYQETFTFEHNKVKSGDEEITELHQSDQVLVFWQSSMYVQVHTSFGLKIQVQVSPEVQLYITSPRNHTGLCGNSNNDTTDDFTTSSGIIENSAQPFALSWSLGNCGVNIPSSCINTDNEIFADDKCSVLNNPAGIFATCHGHIPPDQYHTACVQRTCNCGGNLQQCLCVSLGSYAKACRSLGVELGDWRKSTNCTLKCQKNQEFFYDIRACNRTCRSLSGRDPRCGLEDAPVEGCGCPEGTHLNQGNTCTPKTECFCHHHGVATPPGPVVMDGRQCFLSQNISNYKLSNTLLCFVSGCRNGKVCVHCSEYLVNTAQKTCDSLSKPLGANTTCESGCYCPHDQYEDHHGNCVSRDNCTCVYSGKVFSAGQHVKTNCKTCFCGSGQWHCKDEPCPGTCQVYGNGHYQTFDSKWYRFDGHCQYTLVEDYCADGNGSFSLRVESVPCCDEALTCSRSIVLDLQGEVTLTLSDMRVTRRLGKGWTLQEDPLYTTHTVGLYIIISVPSRGLTLIWDKHTRITVELHADWRNKVCGLCGNFDSSEMNDLQISGSAVGSSPLAFGNSWKSATPPCSDVTTEIFPCERNSYCSAWAQRRCMILTGDTFKDCHLKVDPDPYYHACVQESCSCEFEGKFLGFCTAVAAYAEISSVCFCCLSLTQNIEIHQI</sequence>
<evidence type="ECO:0000313" key="6">
    <source>
        <dbReference type="Proteomes" id="UP000257200"/>
    </source>
</evidence>
<dbReference type="InterPro" id="IPR014853">
    <property type="entry name" value="VWF/SSPO/ZAN-like_Cys-rich_dom"/>
</dbReference>
<dbReference type="PANTHER" id="PTHR11339:SF408">
    <property type="entry name" value="MUCIN-5B"/>
    <property type="match status" value="1"/>
</dbReference>
<keyword evidence="2" id="KW-1015">Disulfide bond</keyword>
<reference evidence="5" key="2">
    <citation type="submission" date="2025-09" db="UniProtKB">
        <authorList>
            <consortium name="Ensembl"/>
        </authorList>
    </citation>
    <scope>IDENTIFICATION</scope>
</reference>
<dbReference type="SMART" id="SM00215">
    <property type="entry name" value="VWC_out"/>
    <property type="match status" value="2"/>
</dbReference>
<organism evidence="5 6">
    <name type="scientific">Acanthochromis polyacanthus</name>
    <name type="common">spiny chromis</name>
    <dbReference type="NCBI Taxonomy" id="80966"/>
    <lineage>
        <taxon>Eukaryota</taxon>
        <taxon>Metazoa</taxon>
        <taxon>Chordata</taxon>
        <taxon>Craniata</taxon>
        <taxon>Vertebrata</taxon>
        <taxon>Euteleostomi</taxon>
        <taxon>Actinopterygii</taxon>
        <taxon>Neopterygii</taxon>
        <taxon>Teleostei</taxon>
        <taxon>Neoteleostei</taxon>
        <taxon>Acanthomorphata</taxon>
        <taxon>Ovalentaria</taxon>
        <taxon>Pomacentridae</taxon>
        <taxon>Acanthochromis</taxon>
    </lineage>
</organism>
<proteinExistence type="predicted"/>
<dbReference type="GO" id="GO:0031012">
    <property type="term" value="C:extracellular matrix"/>
    <property type="evidence" value="ECO:0007669"/>
    <property type="project" value="TreeGrafter"/>
</dbReference>
<dbReference type="AlphaFoldDB" id="A0A3Q1GW89"/>
<protein>
    <recommendedName>
        <fullName evidence="4">VWFD domain-containing protein</fullName>
    </recommendedName>
</protein>
<accession>A0A3Q1GW89</accession>
<dbReference type="Gene3D" id="2.10.25.10">
    <property type="entry name" value="Laminin"/>
    <property type="match status" value="3"/>
</dbReference>
<dbReference type="InterPro" id="IPR036084">
    <property type="entry name" value="Ser_inhib-like_sf"/>
</dbReference>
<evidence type="ECO:0000259" key="4">
    <source>
        <dbReference type="PROSITE" id="PS51233"/>
    </source>
</evidence>
<evidence type="ECO:0000256" key="1">
    <source>
        <dbReference type="ARBA" id="ARBA00022737"/>
    </source>
</evidence>
<feature type="domain" description="VWFD" evidence="4">
    <location>
        <begin position="338"/>
        <end position="504"/>
    </location>
</feature>
<name>A0A3Q1GW89_9TELE</name>
<reference evidence="5" key="1">
    <citation type="submission" date="2025-08" db="UniProtKB">
        <authorList>
            <consortium name="Ensembl"/>
        </authorList>
    </citation>
    <scope>IDENTIFICATION</scope>
</reference>
<dbReference type="InParanoid" id="A0A3Q1GW89"/>
<dbReference type="Ensembl" id="ENSAPOT00000016607.1">
    <property type="protein sequence ID" value="ENSAPOP00000021315.1"/>
    <property type="gene ID" value="ENSAPOG00000001911.1"/>
</dbReference>
<dbReference type="STRING" id="80966.ENSAPOP00000021315"/>
<keyword evidence="3" id="KW-0325">Glycoprotein</keyword>
<feature type="domain" description="VWFD" evidence="4">
    <location>
        <begin position="12"/>
        <end position="177"/>
    </location>
</feature>
<dbReference type="Proteomes" id="UP000257200">
    <property type="component" value="Unplaced"/>
</dbReference>
<dbReference type="SMART" id="SM00216">
    <property type="entry name" value="VWD"/>
    <property type="match status" value="2"/>
</dbReference>
<dbReference type="FunFam" id="2.10.25.10:FF:000674">
    <property type="entry name" value="Mucin-2"/>
    <property type="match status" value="1"/>
</dbReference>
<dbReference type="SUPFAM" id="SSF57567">
    <property type="entry name" value="Serine protease inhibitors"/>
    <property type="match status" value="3"/>
</dbReference>
<dbReference type="InterPro" id="IPR001846">
    <property type="entry name" value="VWF_type-D"/>
</dbReference>
<dbReference type="GO" id="GO:0005615">
    <property type="term" value="C:extracellular space"/>
    <property type="evidence" value="ECO:0007669"/>
    <property type="project" value="TreeGrafter"/>
</dbReference>
<dbReference type="CDD" id="cd19941">
    <property type="entry name" value="TIL"/>
    <property type="match status" value="2"/>
</dbReference>
<evidence type="ECO:0000313" key="5">
    <source>
        <dbReference type="Ensembl" id="ENSAPOP00000021315.1"/>
    </source>
</evidence>
<dbReference type="InterPro" id="IPR050780">
    <property type="entry name" value="Mucin_vWF_Thrombospondin_sf"/>
</dbReference>
<dbReference type="InterPro" id="IPR001007">
    <property type="entry name" value="VWF_dom"/>
</dbReference>
<dbReference type="GeneTree" id="ENSGT00940000165245"/>
<dbReference type="PANTHER" id="PTHR11339">
    <property type="entry name" value="EXTRACELLULAR MATRIX GLYCOPROTEIN RELATED"/>
    <property type="match status" value="1"/>
</dbReference>
<keyword evidence="1" id="KW-0677">Repeat</keyword>
<dbReference type="PROSITE" id="PS51233">
    <property type="entry name" value="VWFD"/>
    <property type="match status" value="3"/>
</dbReference>
<dbReference type="Pfam" id="PF08742">
    <property type="entry name" value="C8"/>
    <property type="match status" value="2"/>
</dbReference>
<keyword evidence="6" id="KW-1185">Reference proteome</keyword>